<evidence type="ECO:0000256" key="1">
    <source>
        <dbReference type="ARBA" id="ARBA00009512"/>
    </source>
</evidence>
<accession>A0A0G0BRT6</accession>
<organism evidence="4 5">
    <name type="scientific">Candidatus Nomurabacteria bacterium GW2011_GWE1_35_16</name>
    <dbReference type="NCBI Taxonomy" id="1618761"/>
    <lineage>
        <taxon>Bacteria</taxon>
        <taxon>Candidatus Nomuraibacteriota</taxon>
    </lineage>
</organism>
<dbReference type="InterPro" id="IPR000529">
    <property type="entry name" value="Ribosomal_bS6"/>
</dbReference>
<evidence type="ECO:0000256" key="2">
    <source>
        <dbReference type="ARBA" id="ARBA00035294"/>
    </source>
</evidence>
<evidence type="ECO:0000313" key="5">
    <source>
        <dbReference type="Proteomes" id="UP000034952"/>
    </source>
</evidence>
<evidence type="ECO:0000256" key="3">
    <source>
        <dbReference type="ARBA" id="ARBA00035520"/>
    </source>
</evidence>
<dbReference type="Proteomes" id="UP000034952">
    <property type="component" value="Unassembled WGS sequence"/>
</dbReference>
<protein>
    <recommendedName>
        <fullName evidence="2">Small ribosomal subunit protein bS6</fullName>
    </recommendedName>
    <alternativeName>
        <fullName evidence="3">30S ribosomal protein S6</fullName>
    </alternativeName>
</protein>
<dbReference type="GO" id="GO:0006412">
    <property type="term" value="P:translation"/>
    <property type="evidence" value="ECO:0007669"/>
    <property type="project" value="InterPro"/>
</dbReference>
<comment type="similarity">
    <text evidence="1">Belongs to the bacterial ribosomal protein bS6 family.</text>
</comment>
<reference evidence="4 5" key="1">
    <citation type="journal article" date="2015" name="Nature">
        <title>rRNA introns, odd ribosomes, and small enigmatic genomes across a large radiation of phyla.</title>
        <authorList>
            <person name="Brown C.T."/>
            <person name="Hug L.A."/>
            <person name="Thomas B.C."/>
            <person name="Sharon I."/>
            <person name="Castelle C.J."/>
            <person name="Singh A."/>
            <person name="Wilkins M.J."/>
            <person name="Williams K.H."/>
            <person name="Banfield J.F."/>
        </authorList>
    </citation>
    <scope>NUCLEOTIDE SEQUENCE [LARGE SCALE GENOMIC DNA]</scope>
</reference>
<dbReference type="GO" id="GO:0003735">
    <property type="term" value="F:structural constituent of ribosome"/>
    <property type="evidence" value="ECO:0007669"/>
    <property type="project" value="InterPro"/>
</dbReference>
<proteinExistence type="inferred from homology"/>
<dbReference type="EMBL" id="LBPY01000008">
    <property type="protein sequence ID" value="KKP66366.1"/>
    <property type="molecule type" value="Genomic_DNA"/>
</dbReference>
<name>A0A0G0BRT6_9BACT</name>
<dbReference type="Gene3D" id="3.30.70.60">
    <property type="match status" value="1"/>
</dbReference>
<dbReference type="InterPro" id="IPR014717">
    <property type="entry name" value="Transl_elong_EF1B/ribsomal_bS6"/>
</dbReference>
<dbReference type="InterPro" id="IPR035980">
    <property type="entry name" value="Ribosomal_bS6_sf"/>
</dbReference>
<dbReference type="Pfam" id="PF01250">
    <property type="entry name" value="Ribosomal_S6"/>
    <property type="match status" value="1"/>
</dbReference>
<gene>
    <name evidence="4" type="ORF">UR64_C0008G0004</name>
</gene>
<comment type="caution">
    <text evidence="4">The sequence shown here is derived from an EMBL/GenBank/DDBJ whole genome shotgun (WGS) entry which is preliminary data.</text>
</comment>
<dbReference type="GO" id="GO:0019843">
    <property type="term" value="F:rRNA binding"/>
    <property type="evidence" value="ECO:0007669"/>
    <property type="project" value="InterPro"/>
</dbReference>
<dbReference type="AlphaFoldDB" id="A0A0G0BRT6"/>
<sequence length="167" mass="18826">MAKVKEVVENGADVDATDAKSSIYEVGYVMIPSIPEENLGGEVTSLKDSLGDHGAVFISDEYPKMLELAYEMSRSIANKKQKFSYGYFGWVKFECTTANAKIIKEFLDKNEKLVRYLMIKTVRESTMSTKRAYGKTDASKRRFTPKTEESLPLNVEEVDKEIDALVV</sequence>
<dbReference type="GO" id="GO:0005840">
    <property type="term" value="C:ribosome"/>
    <property type="evidence" value="ECO:0007669"/>
    <property type="project" value="InterPro"/>
</dbReference>
<evidence type="ECO:0000313" key="4">
    <source>
        <dbReference type="EMBL" id="KKP66366.1"/>
    </source>
</evidence>
<dbReference type="SUPFAM" id="SSF54995">
    <property type="entry name" value="Ribosomal protein S6"/>
    <property type="match status" value="1"/>
</dbReference>